<feature type="domain" description="Acyl-CoA oxidase/dehydrogenase middle" evidence="2">
    <location>
        <begin position="94"/>
        <end position="170"/>
    </location>
</feature>
<dbReference type="RefSeq" id="WP_349639081.1">
    <property type="nucleotide sequence ID" value="NZ_CP090958.1"/>
</dbReference>
<dbReference type="PANTHER" id="PTHR48083:SF37">
    <property type="entry name" value="DEHYDROGENASE, PUTATIVE-RELATED"/>
    <property type="match status" value="1"/>
</dbReference>
<organism evidence="3 4">
    <name type="scientific">Saxibacter everestensis</name>
    <dbReference type="NCBI Taxonomy" id="2909229"/>
    <lineage>
        <taxon>Bacteria</taxon>
        <taxon>Bacillati</taxon>
        <taxon>Actinomycetota</taxon>
        <taxon>Actinomycetes</taxon>
        <taxon>Micrococcales</taxon>
        <taxon>Brevibacteriaceae</taxon>
        <taxon>Saxibacter</taxon>
    </lineage>
</organism>
<gene>
    <name evidence="3" type="ORF">LWF01_00515</name>
</gene>
<dbReference type="PANTHER" id="PTHR48083">
    <property type="entry name" value="MEDIUM-CHAIN SPECIFIC ACYL-COA DEHYDROGENASE, MITOCHONDRIAL-RELATED"/>
    <property type="match status" value="1"/>
</dbReference>
<dbReference type="Pfam" id="PF02770">
    <property type="entry name" value="Acyl-CoA_dh_M"/>
    <property type="match status" value="1"/>
</dbReference>
<sequence>MRGAEVVGDLRQRISAGELELPRPGEGSTLQRWRALAELTRSNVVLGRLAEGHADADAILHELGGSRTWTAAGRDQLWGVWAAEPPRPRLSASRAESGELWRLDGTKLWCSGAHHCTHALVTASVDADPGASGKRLFAVDLRQPGIRAVPDSWHAVGMAASDSGAVEFSDAVAEPVGVPGGYVNRPGFWQGGIGVAACWYGGATGVADTLFDQAGRRDDDLTRAHLGAVQVSLGAAWAVLEQAATAIDEDPKDERGTGKIRAFTARATAESSAATVIDHVGRALGAGPLCSDPAHAGRVADLGVYIRQSHAERDLAELGSLLVEGGSPW</sequence>
<accession>A0ABY8QTL7</accession>
<dbReference type="SUPFAM" id="SSF56645">
    <property type="entry name" value="Acyl-CoA dehydrogenase NM domain-like"/>
    <property type="match status" value="1"/>
</dbReference>
<dbReference type="InterPro" id="IPR006091">
    <property type="entry name" value="Acyl-CoA_Oxase/DH_mid-dom"/>
</dbReference>
<dbReference type="InterPro" id="IPR050741">
    <property type="entry name" value="Acyl-CoA_dehydrogenase"/>
</dbReference>
<dbReference type="Gene3D" id="2.40.110.10">
    <property type="entry name" value="Butyryl-CoA Dehydrogenase, subunit A, domain 2"/>
    <property type="match status" value="1"/>
</dbReference>
<evidence type="ECO:0000313" key="4">
    <source>
        <dbReference type="Proteomes" id="UP001209083"/>
    </source>
</evidence>
<evidence type="ECO:0000256" key="1">
    <source>
        <dbReference type="ARBA" id="ARBA00023002"/>
    </source>
</evidence>
<dbReference type="EMBL" id="CP090958">
    <property type="protein sequence ID" value="WGW12282.1"/>
    <property type="molecule type" value="Genomic_DNA"/>
</dbReference>
<keyword evidence="4" id="KW-1185">Reference proteome</keyword>
<reference evidence="3 4" key="1">
    <citation type="submission" date="2023-05" db="EMBL/GenBank/DDBJ databases">
        <title>Lithophilousrod everest ZFBP1038 complete genpme.</title>
        <authorList>
            <person name="Tian M."/>
        </authorList>
    </citation>
    <scope>NUCLEOTIDE SEQUENCE [LARGE SCALE GENOMIC DNA]</scope>
    <source>
        <strain evidence="3 4">ZFBP1038</strain>
    </source>
</reference>
<evidence type="ECO:0000313" key="3">
    <source>
        <dbReference type="EMBL" id="WGW12282.1"/>
    </source>
</evidence>
<proteinExistence type="predicted"/>
<evidence type="ECO:0000259" key="2">
    <source>
        <dbReference type="Pfam" id="PF02770"/>
    </source>
</evidence>
<name>A0ABY8QTL7_9MICO</name>
<dbReference type="Gene3D" id="1.20.140.10">
    <property type="entry name" value="Butyryl-CoA Dehydrogenase, subunit A, domain 3"/>
    <property type="match status" value="1"/>
</dbReference>
<dbReference type="Proteomes" id="UP001209083">
    <property type="component" value="Chromosome"/>
</dbReference>
<protein>
    <submittedName>
        <fullName evidence="3">Acyl-CoA dehydrogenase family protein</fullName>
    </submittedName>
</protein>
<dbReference type="InterPro" id="IPR009100">
    <property type="entry name" value="AcylCoA_DH/oxidase_NM_dom_sf"/>
</dbReference>
<keyword evidence="1" id="KW-0560">Oxidoreductase</keyword>
<dbReference type="InterPro" id="IPR046373">
    <property type="entry name" value="Acyl-CoA_Oxase/DH_mid-dom_sf"/>
</dbReference>